<dbReference type="GO" id="GO:0016987">
    <property type="term" value="F:sigma factor activity"/>
    <property type="evidence" value="ECO:0007669"/>
    <property type="project" value="UniProtKB-KW"/>
</dbReference>
<comment type="similarity">
    <text evidence="1">Belongs to the sigma-70 factor family. ECF subfamily.</text>
</comment>
<evidence type="ECO:0000256" key="4">
    <source>
        <dbReference type="ARBA" id="ARBA00023163"/>
    </source>
</evidence>
<keyword evidence="4" id="KW-0804">Transcription</keyword>
<evidence type="ECO:0000313" key="8">
    <source>
        <dbReference type="Proteomes" id="UP000619743"/>
    </source>
</evidence>
<dbReference type="SUPFAM" id="SSF88946">
    <property type="entry name" value="Sigma2 domain of RNA polymerase sigma factors"/>
    <property type="match status" value="1"/>
</dbReference>
<dbReference type="NCBIfam" id="NF006550">
    <property type="entry name" value="PRK09047.1"/>
    <property type="match status" value="1"/>
</dbReference>
<evidence type="ECO:0000259" key="6">
    <source>
        <dbReference type="Pfam" id="PF08281"/>
    </source>
</evidence>
<evidence type="ECO:0000259" key="5">
    <source>
        <dbReference type="Pfam" id="PF04542"/>
    </source>
</evidence>
<dbReference type="EMBL" id="BMDX01000003">
    <property type="protein sequence ID" value="GGA68279.1"/>
    <property type="molecule type" value="Genomic_DNA"/>
</dbReference>
<dbReference type="InterPro" id="IPR007627">
    <property type="entry name" value="RNA_pol_sigma70_r2"/>
</dbReference>
<proteinExistence type="inferred from homology"/>
<evidence type="ECO:0000256" key="2">
    <source>
        <dbReference type="ARBA" id="ARBA00023015"/>
    </source>
</evidence>
<dbReference type="CDD" id="cd06171">
    <property type="entry name" value="Sigma70_r4"/>
    <property type="match status" value="1"/>
</dbReference>
<dbReference type="GO" id="GO:0003677">
    <property type="term" value="F:DNA binding"/>
    <property type="evidence" value="ECO:0007669"/>
    <property type="project" value="InterPro"/>
</dbReference>
<sequence>MIESDVGDNTESTPVNMDEFLQAIEVKAYRIALFAVGEHADALDIIQDSMIKLVTNYQQRAATEWKPLFYRILQNRITDFHRKRKVRSFVQLFNFGSSREEPVEPPDSEPHPDSVPQLAWQKQQQQQAVFKVLNDLPLKQQQCFLLRSWEGMSVAETAAAMDCSPGTVKTHYFRATTKIRELLEQQYDIHI</sequence>
<dbReference type="Gene3D" id="1.10.10.10">
    <property type="entry name" value="Winged helix-like DNA-binding domain superfamily/Winged helix DNA-binding domain"/>
    <property type="match status" value="1"/>
</dbReference>
<dbReference type="RefSeq" id="WP_087506559.1">
    <property type="nucleotide sequence ID" value="NZ_BMDX01000003.1"/>
</dbReference>
<dbReference type="PANTHER" id="PTHR43133:SF64">
    <property type="entry name" value="ECF SIGMA FACTOR"/>
    <property type="match status" value="1"/>
</dbReference>
<gene>
    <name evidence="7" type="primary">rpoE</name>
    <name evidence="7" type="ORF">GCM10011369_07420</name>
</gene>
<name>A0A8J2U2Z9_9GAMM</name>
<dbReference type="PANTHER" id="PTHR43133">
    <property type="entry name" value="RNA POLYMERASE ECF-TYPE SIGMA FACTO"/>
    <property type="match status" value="1"/>
</dbReference>
<feature type="domain" description="RNA polymerase sigma-70 region 2" evidence="5">
    <location>
        <begin position="28"/>
        <end position="85"/>
    </location>
</feature>
<evidence type="ECO:0000256" key="3">
    <source>
        <dbReference type="ARBA" id="ARBA00023082"/>
    </source>
</evidence>
<keyword evidence="8" id="KW-1185">Reference proteome</keyword>
<comment type="caution">
    <text evidence="7">The sequence shown here is derived from an EMBL/GenBank/DDBJ whole genome shotgun (WGS) entry which is preliminary data.</text>
</comment>
<dbReference type="Pfam" id="PF08281">
    <property type="entry name" value="Sigma70_r4_2"/>
    <property type="match status" value="1"/>
</dbReference>
<dbReference type="NCBIfam" id="TIGR02937">
    <property type="entry name" value="sigma70-ECF"/>
    <property type="match status" value="1"/>
</dbReference>
<dbReference type="InterPro" id="IPR013325">
    <property type="entry name" value="RNA_pol_sigma_r2"/>
</dbReference>
<evidence type="ECO:0000256" key="1">
    <source>
        <dbReference type="ARBA" id="ARBA00010641"/>
    </source>
</evidence>
<dbReference type="InterPro" id="IPR013324">
    <property type="entry name" value="RNA_pol_sigma_r3/r4-like"/>
</dbReference>
<protein>
    <submittedName>
        <fullName evidence="7">RNA polymerase sigma factor</fullName>
    </submittedName>
</protein>
<dbReference type="AlphaFoldDB" id="A0A8J2U2Z9"/>
<dbReference type="Pfam" id="PF04542">
    <property type="entry name" value="Sigma70_r2"/>
    <property type="match status" value="1"/>
</dbReference>
<dbReference type="GO" id="GO:0006352">
    <property type="term" value="P:DNA-templated transcription initiation"/>
    <property type="evidence" value="ECO:0007669"/>
    <property type="project" value="InterPro"/>
</dbReference>
<keyword evidence="2" id="KW-0805">Transcription regulation</keyword>
<dbReference type="SUPFAM" id="SSF88659">
    <property type="entry name" value="Sigma3 and sigma4 domains of RNA polymerase sigma factors"/>
    <property type="match status" value="1"/>
</dbReference>
<reference evidence="8" key="1">
    <citation type="journal article" date="2019" name="Int. J. Syst. Evol. Microbiol.">
        <title>The Global Catalogue of Microorganisms (GCM) 10K type strain sequencing project: providing services to taxonomists for standard genome sequencing and annotation.</title>
        <authorList>
            <consortium name="The Broad Institute Genomics Platform"/>
            <consortium name="The Broad Institute Genome Sequencing Center for Infectious Disease"/>
            <person name="Wu L."/>
            <person name="Ma J."/>
        </authorList>
    </citation>
    <scope>NUCLEOTIDE SEQUENCE [LARGE SCALE GENOMIC DNA]</scope>
    <source>
        <strain evidence="8">CGMCC 1.10130</strain>
    </source>
</reference>
<feature type="domain" description="RNA polymerase sigma factor 70 region 4 type 2" evidence="6">
    <location>
        <begin position="128"/>
        <end position="176"/>
    </location>
</feature>
<dbReference type="OrthoDB" id="9783733at2"/>
<dbReference type="InterPro" id="IPR014284">
    <property type="entry name" value="RNA_pol_sigma-70_dom"/>
</dbReference>
<accession>A0A8J2U2Z9</accession>
<dbReference type="Gene3D" id="1.10.1740.10">
    <property type="match status" value="1"/>
</dbReference>
<dbReference type="InterPro" id="IPR013249">
    <property type="entry name" value="RNA_pol_sigma70_r4_t2"/>
</dbReference>
<keyword evidence="3" id="KW-0731">Sigma factor</keyword>
<organism evidence="7 8">
    <name type="scientific">Neiella marina</name>
    <dbReference type="NCBI Taxonomy" id="508461"/>
    <lineage>
        <taxon>Bacteria</taxon>
        <taxon>Pseudomonadati</taxon>
        <taxon>Pseudomonadota</taxon>
        <taxon>Gammaproteobacteria</taxon>
        <taxon>Alteromonadales</taxon>
        <taxon>Echinimonadaceae</taxon>
        <taxon>Neiella</taxon>
    </lineage>
</organism>
<dbReference type="InterPro" id="IPR039425">
    <property type="entry name" value="RNA_pol_sigma-70-like"/>
</dbReference>
<evidence type="ECO:0000313" key="7">
    <source>
        <dbReference type="EMBL" id="GGA68279.1"/>
    </source>
</evidence>
<dbReference type="Proteomes" id="UP000619743">
    <property type="component" value="Unassembled WGS sequence"/>
</dbReference>
<dbReference type="InterPro" id="IPR036388">
    <property type="entry name" value="WH-like_DNA-bd_sf"/>
</dbReference>